<dbReference type="EMBL" id="JAYMYS010000004">
    <property type="protein sequence ID" value="KAK7394838.1"/>
    <property type="molecule type" value="Genomic_DNA"/>
</dbReference>
<evidence type="ECO:0000313" key="3">
    <source>
        <dbReference type="EMBL" id="KAK7394838.1"/>
    </source>
</evidence>
<accession>A0AAN9SIN7</accession>
<dbReference type="PANTHER" id="PTHR33463">
    <property type="entry name" value="NB-ARC DOMAIN-CONTAINING PROTEIN-RELATED"/>
    <property type="match status" value="1"/>
</dbReference>
<dbReference type="Pfam" id="PF23247">
    <property type="entry name" value="LRR_RPS2"/>
    <property type="match status" value="3"/>
</dbReference>
<protein>
    <recommendedName>
        <fullName evidence="2">Disease resistance protein At4g27190-like leucine-rich repeats domain-containing protein</fullName>
    </recommendedName>
</protein>
<keyword evidence="4" id="KW-1185">Reference proteome</keyword>
<proteinExistence type="predicted"/>
<feature type="domain" description="Disease resistance protein At4g27190-like leucine-rich repeats" evidence="2">
    <location>
        <begin position="267"/>
        <end position="364"/>
    </location>
</feature>
<reference evidence="3 4" key="1">
    <citation type="submission" date="2024-01" db="EMBL/GenBank/DDBJ databases">
        <title>The genomes of 5 underutilized Papilionoideae crops provide insights into root nodulation and disease resistanc.</title>
        <authorList>
            <person name="Jiang F."/>
        </authorList>
    </citation>
    <scope>NUCLEOTIDE SEQUENCE [LARGE SCALE GENOMIC DNA]</scope>
    <source>
        <strain evidence="3">DUOXIRENSHENG_FW03</strain>
        <tissue evidence="3">Leaves</tissue>
    </source>
</reference>
<dbReference type="AlphaFoldDB" id="A0AAN9SIN7"/>
<comment type="caution">
    <text evidence="3">The sequence shown here is derived from an EMBL/GenBank/DDBJ whole genome shotgun (WGS) entry which is preliminary data.</text>
</comment>
<dbReference type="InterPro" id="IPR057135">
    <property type="entry name" value="At4g27190-like_LRR"/>
</dbReference>
<dbReference type="Proteomes" id="UP001386955">
    <property type="component" value="Unassembled WGS sequence"/>
</dbReference>
<dbReference type="SUPFAM" id="SSF52058">
    <property type="entry name" value="L domain-like"/>
    <property type="match status" value="1"/>
</dbReference>
<dbReference type="InterPro" id="IPR050905">
    <property type="entry name" value="Plant_NBS-LRR"/>
</dbReference>
<evidence type="ECO:0000259" key="2">
    <source>
        <dbReference type="Pfam" id="PF23247"/>
    </source>
</evidence>
<evidence type="ECO:0000313" key="4">
    <source>
        <dbReference type="Proteomes" id="UP001386955"/>
    </source>
</evidence>
<feature type="domain" description="Disease resistance protein At4g27190-like leucine-rich repeats" evidence="2">
    <location>
        <begin position="1"/>
        <end position="40"/>
    </location>
</feature>
<gene>
    <name evidence="3" type="ORF">VNO78_15379</name>
</gene>
<dbReference type="Gene3D" id="3.80.10.10">
    <property type="entry name" value="Ribonuclease Inhibitor"/>
    <property type="match status" value="2"/>
</dbReference>
<dbReference type="PANTHER" id="PTHR33463:SF198">
    <property type="entry name" value="RPP4C3"/>
    <property type="match status" value="1"/>
</dbReference>
<evidence type="ECO:0000256" key="1">
    <source>
        <dbReference type="ARBA" id="ARBA00022821"/>
    </source>
</evidence>
<feature type="domain" description="Disease resistance protein At4g27190-like leucine-rich repeats" evidence="2">
    <location>
        <begin position="141"/>
        <end position="264"/>
    </location>
</feature>
<sequence length="423" mass="48469">MNFPSLEEVFVDDCGSLTTLFPSSVAKNLGKLRTLELKCCAELVEIVEKDDDAMEHGTTEMFEFPFLSLLHLYKLPLLSCFYPGKNHLVCPVLERLHVARCPHLELFTSEFHDSNIQVRSTSQPLFSIEKFVPTLKVLTLNEKSIISLSDEHFPQNLLCKLNDLWLYFEDHKSEKHSLPFDLFHKVPSLEHLRVRNCFGLKEIFPSQKLLVHDGVLARLKELFLLCLEELESIGLEQPWVKPYSEKLQILHLSKCPRLEQLVCCTVSFINLKEIVVTLCGRMEYLFKSSTATSLVQLEILVIQDCESTKEIVTEDASHKIVFGRLKTLRLHSLPRLVRFYSGNATLQFLCLEKATVAKCPNIKTFSEGVVNAPMLLGIQTSSREDSDLTFHNYLNTTIHRLFQKQISGLIDYVSASFLLRMDM</sequence>
<organism evidence="3 4">
    <name type="scientific">Psophocarpus tetragonolobus</name>
    <name type="common">Winged bean</name>
    <name type="synonym">Dolichos tetragonolobus</name>
    <dbReference type="NCBI Taxonomy" id="3891"/>
    <lineage>
        <taxon>Eukaryota</taxon>
        <taxon>Viridiplantae</taxon>
        <taxon>Streptophyta</taxon>
        <taxon>Embryophyta</taxon>
        <taxon>Tracheophyta</taxon>
        <taxon>Spermatophyta</taxon>
        <taxon>Magnoliopsida</taxon>
        <taxon>eudicotyledons</taxon>
        <taxon>Gunneridae</taxon>
        <taxon>Pentapetalae</taxon>
        <taxon>rosids</taxon>
        <taxon>fabids</taxon>
        <taxon>Fabales</taxon>
        <taxon>Fabaceae</taxon>
        <taxon>Papilionoideae</taxon>
        <taxon>50 kb inversion clade</taxon>
        <taxon>NPAAA clade</taxon>
        <taxon>indigoferoid/millettioid clade</taxon>
        <taxon>Phaseoleae</taxon>
        <taxon>Psophocarpus</taxon>
    </lineage>
</organism>
<keyword evidence="1" id="KW-0611">Plant defense</keyword>
<dbReference type="InterPro" id="IPR032675">
    <property type="entry name" value="LRR_dom_sf"/>
</dbReference>
<name>A0AAN9SIN7_PSOTE</name>